<comment type="caution">
    <text evidence="2">The sequence shown here is derived from an EMBL/GenBank/DDBJ whole genome shotgun (WGS) entry which is preliminary data.</text>
</comment>
<feature type="non-terminal residue" evidence="2">
    <location>
        <position position="1"/>
    </location>
</feature>
<dbReference type="RefSeq" id="WP_302897771.1">
    <property type="nucleotide sequence ID" value="NZ_JAUMJH010000149.1"/>
</dbReference>
<name>A0ABT8V4D5_9GAMM</name>
<feature type="domain" description="Integrase catalytic" evidence="1">
    <location>
        <begin position="20"/>
        <end position="91"/>
    </location>
</feature>
<dbReference type="InterPro" id="IPR012337">
    <property type="entry name" value="RNaseH-like_sf"/>
</dbReference>
<protein>
    <submittedName>
        <fullName evidence="2">DDE-type integrase/transposase/recombinase</fullName>
    </submittedName>
</protein>
<dbReference type="InterPro" id="IPR050900">
    <property type="entry name" value="Transposase_IS3/IS150/IS904"/>
</dbReference>
<proteinExistence type="predicted"/>
<dbReference type="EMBL" id="JAUMJH010000149">
    <property type="protein sequence ID" value="MDO3659253.1"/>
    <property type="molecule type" value="Genomic_DNA"/>
</dbReference>
<reference evidence="2 3" key="1">
    <citation type="submission" date="2023-07" db="EMBL/GenBank/DDBJ databases">
        <title>A novel proteolytic Acinetobacter species.</title>
        <authorList>
            <person name="Nemec A."/>
            <person name="Radolfova-Krizova L."/>
        </authorList>
    </citation>
    <scope>NUCLEOTIDE SEQUENCE [LARGE SCALE GENOMIC DNA]</scope>
    <source>
        <strain evidence="2 3">NIPH 1865</strain>
    </source>
</reference>
<evidence type="ECO:0000313" key="3">
    <source>
        <dbReference type="Proteomes" id="UP001168902"/>
    </source>
</evidence>
<dbReference type="PROSITE" id="PS50994">
    <property type="entry name" value="INTEGRASE"/>
    <property type="match status" value="1"/>
</dbReference>
<dbReference type="Gene3D" id="3.30.420.10">
    <property type="entry name" value="Ribonuclease H-like superfamily/Ribonuclease H"/>
    <property type="match status" value="1"/>
</dbReference>
<dbReference type="InterPro" id="IPR036397">
    <property type="entry name" value="RNaseH_sf"/>
</dbReference>
<feature type="non-terminal residue" evidence="2">
    <location>
        <position position="91"/>
    </location>
</feature>
<gene>
    <name evidence="2" type="ORF">Q3V53_19250</name>
</gene>
<keyword evidence="3" id="KW-1185">Reference proteome</keyword>
<dbReference type="PANTHER" id="PTHR46889">
    <property type="entry name" value="TRANSPOSASE INSF FOR INSERTION SEQUENCE IS3B-RELATED"/>
    <property type="match status" value="1"/>
</dbReference>
<accession>A0ABT8V4D5</accession>
<organism evidence="2 3">
    <name type="scientific">Acinetobacter genomosp. 15BJ</name>
    <dbReference type="NCBI Taxonomy" id="106651"/>
    <lineage>
        <taxon>Bacteria</taxon>
        <taxon>Pseudomonadati</taxon>
        <taxon>Pseudomonadota</taxon>
        <taxon>Gammaproteobacteria</taxon>
        <taxon>Moraxellales</taxon>
        <taxon>Moraxellaceae</taxon>
        <taxon>Acinetobacter</taxon>
    </lineage>
</organism>
<evidence type="ECO:0000313" key="2">
    <source>
        <dbReference type="EMBL" id="MDO3659253.1"/>
    </source>
</evidence>
<dbReference type="PANTHER" id="PTHR46889:SF4">
    <property type="entry name" value="TRANSPOSASE INSO FOR INSERTION SEQUENCE ELEMENT IS911B-RELATED"/>
    <property type="match status" value="1"/>
</dbReference>
<dbReference type="SUPFAM" id="SSF53098">
    <property type="entry name" value="Ribonuclease H-like"/>
    <property type="match status" value="1"/>
</dbReference>
<dbReference type="InterPro" id="IPR001584">
    <property type="entry name" value="Integrase_cat-core"/>
</dbReference>
<sequence>TTNSDHNRAIYENLLEQQFSMTRPNQAWSSDITYIWTVEGWLYLAAVKDLYTKQVVGYSLNERMTTQLVCNALNMAIHNQKPTKELIVHSD</sequence>
<dbReference type="Proteomes" id="UP001168902">
    <property type="component" value="Unassembled WGS sequence"/>
</dbReference>
<dbReference type="Pfam" id="PF00665">
    <property type="entry name" value="rve"/>
    <property type="match status" value="1"/>
</dbReference>
<evidence type="ECO:0000259" key="1">
    <source>
        <dbReference type="PROSITE" id="PS50994"/>
    </source>
</evidence>